<evidence type="ECO:0000256" key="4">
    <source>
        <dbReference type="ARBA" id="ARBA00022741"/>
    </source>
</evidence>
<dbReference type="GO" id="GO:0004674">
    <property type="term" value="F:protein serine/threonine kinase activity"/>
    <property type="evidence" value="ECO:0007669"/>
    <property type="project" value="UniProtKB-KW"/>
</dbReference>
<evidence type="ECO:0000256" key="9">
    <source>
        <dbReference type="SAM" id="MobiDB-lite"/>
    </source>
</evidence>
<feature type="compositionally biased region" description="Low complexity" evidence="9">
    <location>
        <begin position="824"/>
        <end position="838"/>
    </location>
</feature>
<dbReference type="InterPro" id="IPR050588">
    <property type="entry name" value="WNK_Ser-Thr_kinase"/>
</dbReference>
<comment type="caution">
    <text evidence="11">The sequence shown here is derived from an EMBL/GenBank/DDBJ whole genome shotgun (WGS) entry which is preliminary data.</text>
</comment>
<name>A0A2P6TJT7_CHLSO</name>
<feature type="region of interest" description="Disordered" evidence="9">
    <location>
        <begin position="384"/>
        <end position="430"/>
    </location>
</feature>
<feature type="compositionally biased region" description="Gly residues" evidence="9">
    <location>
        <begin position="320"/>
        <end position="331"/>
    </location>
</feature>
<evidence type="ECO:0000256" key="7">
    <source>
        <dbReference type="ARBA" id="ARBA00047899"/>
    </source>
</evidence>
<evidence type="ECO:0000256" key="1">
    <source>
        <dbReference type="ARBA" id="ARBA00012513"/>
    </source>
</evidence>
<evidence type="ECO:0000256" key="5">
    <source>
        <dbReference type="ARBA" id="ARBA00022777"/>
    </source>
</evidence>
<evidence type="ECO:0000256" key="3">
    <source>
        <dbReference type="ARBA" id="ARBA00022679"/>
    </source>
</evidence>
<dbReference type="SUPFAM" id="SSF56112">
    <property type="entry name" value="Protein kinase-like (PK-like)"/>
    <property type="match status" value="1"/>
</dbReference>
<reference evidence="11 12" key="1">
    <citation type="journal article" date="2018" name="Plant J.">
        <title>Genome sequences of Chlorella sorokiniana UTEX 1602 and Micractinium conductrix SAG 241.80: implications to maltose excretion by a green alga.</title>
        <authorList>
            <person name="Arriola M.B."/>
            <person name="Velmurugan N."/>
            <person name="Zhang Y."/>
            <person name="Plunkett M.H."/>
            <person name="Hondzo H."/>
            <person name="Barney B.M."/>
        </authorList>
    </citation>
    <scope>NUCLEOTIDE SEQUENCE [LARGE SCALE GENOMIC DNA]</scope>
    <source>
        <strain evidence="12">UTEX 1602</strain>
    </source>
</reference>
<proteinExistence type="predicted"/>
<sequence length="1331" mass="135396">MENGGDHGAAVEPPDDDNNSGGPHFTQTDPSGRFGRFDQVLGRGAFKVVYKAFDTQEGTEMAWNQVRVSEVMSAKDAENKEERDRLFAEIRVLKALKHKNIMSFYDSWYDPKTYTVNFITELFTSGTLRQYRKRHKHIDEEVVKRWAYQILCGLVYLHGHNPPIIHRDLKCDNIFINGSDGVVKIGDLGLATMLRSRTAPQSVLGTPEFMAPELYEEEYDDRVDVYSFGMCLLELSTMEYPYAECKNAAQIYRKVSLGVRPAGLQKVASGELTEFINVCISPRESRPRARQLLKHPYFDSIRRDKALASSRSEAALAAAAGGGGGGGGGADAGSDYGSATSGPVSRTASSLAEMMAAVGSASGISRGPSDVAAAAQLPPGVVLPPGSVPPVPGPPSASSSSGHPLSRTVSAEAHSERAGSDSASVRSQRSNASELAMAVLENIAEEAEGTDNGEDAVAAASGLASPGAAPGSRQASKGATPQGSPRQAPSSPAKPGSPTSSDGCRCDATERRFIVKGDWLDLDKRVQLRLRICEPSGTSRTVEFEFDLMVDTATNVAAEMVSDLELTPDDAAVIAATIRAELARLSDLPEINPHASMSLAQAAQAFERELTVNALEQAHNSTGSAGAPHHERTGSFGFQLHQHGRFADVESLGERDPAALAAATAAAAAAVPADVPPPARSPSPLPLPAAVAAVAGVPRPASFEVLSSSSTGSRRPSLEEQHRPVRRTEGSSASLASLSSASSIPLSVGSQPASEPGAALGAPPSLSRASPPPRPASTPAAVPAAAAAAAAPPAPLVAPAPSTTSSGAEGPPTRGLAPPPRPMSPLSSSSSGPSHTVPVDMPSPSQRVVRSNSVDAMSLLTRTSSMPSGREAVASPLGIGSGALSPSSTGTGILSPSVGVHEKRIPLHQLFANLEDLKASRADAASPGLEAAMAAAAVAAAGTTPTLAPPSLPPLPQPTGARGLPASNSGSALEGGGGSADMGLLRPRSEACLTMLPRQAAYASVPSLSAPTSAGALAAAVALAESTCPGSVASPSSTCSSVVSPRFAPSATAASAAAAADAIQRLDLQSSVPVPGAGLPVPTAAKAAALARRSAQVLSAPPSKLPSRDVSPAREGSLSPTRIPAGVAGDAMAHLNGKRPPIKDKEALRRQAADAMKAVELRSLNLLEGGLLGKGKDCRGVPMMAATVKAGSMGGMASQVAAAAAAAAAAAVAGPPAQGGMGTPMVPPPLKPQQPAAAQQQQPMGAGQAAAPRAPLPQQQVQQQAQQQAQQPAPAAPTVQPLQPQANGQPAPAPAAAAPAAGPQVPKPAVPKLAPPPGQPAVVLPPPPPTS</sequence>
<feature type="compositionally biased region" description="Polar residues" evidence="9">
    <location>
        <begin position="473"/>
        <end position="490"/>
    </location>
</feature>
<evidence type="ECO:0000256" key="6">
    <source>
        <dbReference type="ARBA" id="ARBA00022840"/>
    </source>
</evidence>
<dbReference type="FunFam" id="1.10.510.10:FF:001565">
    <property type="entry name" value="WNK protein kinase"/>
    <property type="match status" value="1"/>
</dbReference>
<feature type="region of interest" description="Disordered" evidence="9">
    <location>
        <begin position="1214"/>
        <end position="1331"/>
    </location>
</feature>
<evidence type="ECO:0000313" key="11">
    <source>
        <dbReference type="EMBL" id="PRW44350.1"/>
    </source>
</evidence>
<dbReference type="InterPro" id="IPR000719">
    <property type="entry name" value="Prot_kinase_dom"/>
</dbReference>
<feature type="region of interest" description="Disordered" evidence="9">
    <location>
        <begin position="462"/>
        <end position="505"/>
    </location>
</feature>
<dbReference type="PROSITE" id="PS00108">
    <property type="entry name" value="PROTEIN_KINASE_ST"/>
    <property type="match status" value="1"/>
</dbReference>
<evidence type="ECO:0000256" key="2">
    <source>
        <dbReference type="ARBA" id="ARBA00022527"/>
    </source>
</evidence>
<feature type="compositionally biased region" description="Low complexity" evidence="9">
    <location>
        <begin position="758"/>
        <end position="769"/>
    </location>
</feature>
<feature type="region of interest" description="Disordered" evidence="9">
    <location>
        <begin position="945"/>
        <end position="983"/>
    </location>
</feature>
<feature type="region of interest" description="Disordered" evidence="9">
    <location>
        <begin position="318"/>
        <end position="345"/>
    </location>
</feature>
<dbReference type="Gene3D" id="3.30.200.20">
    <property type="entry name" value="Phosphorylase Kinase, domain 1"/>
    <property type="match status" value="1"/>
</dbReference>
<feature type="compositionally biased region" description="Low complexity" evidence="9">
    <location>
        <begin position="396"/>
        <end position="406"/>
    </location>
</feature>
<evidence type="ECO:0000259" key="10">
    <source>
        <dbReference type="PROSITE" id="PS50011"/>
    </source>
</evidence>
<accession>A0A2P6TJT7</accession>
<feature type="compositionally biased region" description="Low complexity" evidence="9">
    <location>
        <begin position="799"/>
        <end position="816"/>
    </location>
</feature>
<feature type="compositionally biased region" description="Low complexity" evidence="9">
    <location>
        <begin position="462"/>
        <end position="472"/>
    </location>
</feature>
<keyword evidence="4" id="KW-0547">Nucleotide-binding</keyword>
<keyword evidence="5" id="KW-0418">Kinase</keyword>
<feature type="compositionally biased region" description="Basic and acidic residues" evidence="9">
    <location>
        <begin position="716"/>
        <end position="729"/>
    </location>
</feature>
<feature type="domain" description="Protein kinase" evidence="10">
    <location>
        <begin position="35"/>
        <end position="298"/>
    </location>
</feature>
<feature type="region of interest" description="Disordered" evidence="9">
    <location>
        <begin position="705"/>
        <end position="851"/>
    </location>
</feature>
<dbReference type="PANTHER" id="PTHR13902">
    <property type="entry name" value="SERINE/THREONINE-PROTEIN KINASE WNK WITH NO LYSINE -RELATED"/>
    <property type="match status" value="1"/>
</dbReference>
<dbReference type="InterPro" id="IPR011009">
    <property type="entry name" value="Kinase-like_dom_sf"/>
</dbReference>
<dbReference type="FunFam" id="3.30.200.20:FF:000075">
    <property type="entry name" value="Probable serine/threonine-protein kinase WNK1"/>
    <property type="match status" value="1"/>
</dbReference>
<feature type="compositionally biased region" description="Low complexity" evidence="9">
    <location>
        <begin position="332"/>
        <end position="342"/>
    </location>
</feature>
<dbReference type="GO" id="GO:0005524">
    <property type="term" value="F:ATP binding"/>
    <property type="evidence" value="ECO:0007669"/>
    <property type="project" value="UniProtKB-KW"/>
</dbReference>
<comment type="catalytic activity">
    <reaction evidence="8">
        <text>L-seryl-[protein] + ATP = O-phospho-L-seryl-[protein] + ADP + H(+)</text>
        <dbReference type="Rhea" id="RHEA:17989"/>
        <dbReference type="Rhea" id="RHEA-COMP:9863"/>
        <dbReference type="Rhea" id="RHEA-COMP:11604"/>
        <dbReference type="ChEBI" id="CHEBI:15378"/>
        <dbReference type="ChEBI" id="CHEBI:29999"/>
        <dbReference type="ChEBI" id="CHEBI:30616"/>
        <dbReference type="ChEBI" id="CHEBI:83421"/>
        <dbReference type="ChEBI" id="CHEBI:456216"/>
        <dbReference type="EC" id="2.7.11.1"/>
    </reaction>
</comment>
<feature type="compositionally biased region" description="Low complexity" evidence="9">
    <location>
        <begin position="705"/>
        <end position="715"/>
    </location>
</feature>
<feature type="compositionally biased region" description="Pro residues" evidence="9">
    <location>
        <begin position="1305"/>
        <end position="1331"/>
    </location>
</feature>
<dbReference type="InterPro" id="IPR008271">
    <property type="entry name" value="Ser/Thr_kinase_AS"/>
</dbReference>
<dbReference type="SMART" id="SM00220">
    <property type="entry name" value="S_TKc"/>
    <property type="match status" value="1"/>
</dbReference>
<keyword evidence="2" id="KW-0723">Serine/threonine-protein kinase</keyword>
<dbReference type="EMBL" id="LHPG02000013">
    <property type="protein sequence ID" value="PRW44350.1"/>
    <property type="molecule type" value="Genomic_DNA"/>
</dbReference>
<feature type="compositionally biased region" description="Low complexity" evidence="9">
    <location>
        <begin position="731"/>
        <end position="747"/>
    </location>
</feature>
<dbReference type="OrthoDB" id="4062651at2759"/>
<gene>
    <name evidence="11" type="ORF">C2E21_6813</name>
</gene>
<dbReference type="InterPro" id="IPR024678">
    <property type="entry name" value="Kinase_OSR1/WNK_CCT"/>
</dbReference>
<comment type="catalytic activity">
    <reaction evidence="7">
        <text>L-threonyl-[protein] + ATP = O-phospho-L-threonyl-[protein] + ADP + H(+)</text>
        <dbReference type="Rhea" id="RHEA:46608"/>
        <dbReference type="Rhea" id="RHEA-COMP:11060"/>
        <dbReference type="Rhea" id="RHEA-COMP:11605"/>
        <dbReference type="ChEBI" id="CHEBI:15378"/>
        <dbReference type="ChEBI" id="CHEBI:30013"/>
        <dbReference type="ChEBI" id="CHEBI:30616"/>
        <dbReference type="ChEBI" id="CHEBI:61977"/>
        <dbReference type="ChEBI" id="CHEBI:456216"/>
        <dbReference type="EC" id="2.7.11.1"/>
    </reaction>
</comment>
<keyword evidence="12" id="KW-1185">Reference proteome</keyword>
<feature type="compositionally biased region" description="Pro residues" evidence="9">
    <location>
        <begin position="947"/>
        <end position="957"/>
    </location>
</feature>
<evidence type="ECO:0000256" key="8">
    <source>
        <dbReference type="ARBA" id="ARBA00048679"/>
    </source>
</evidence>
<feature type="compositionally biased region" description="Low complexity" evidence="9">
    <location>
        <begin position="1233"/>
        <end position="1304"/>
    </location>
</feature>
<keyword evidence="3" id="KW-0808">Transferase</keyword>
<dbReference type="EC" id="2.7.11.1" evidence="1"/>
<dbReference type="Pfam" id="PF12202">
    <property type="entry name" value="OSR1_C"/>
    <property type="match status" value="1"/>
</dbReference>
<feature type="compositionally biased region" description="Polar residues" evidence="9">
    <location>
        <begin position="19"/>
        <end position="30"/>
    </location>
</feature>
<dbReference type="STRING" id="3076.A0A2P6TJT7"/>
<dbReference type="Gene3D" id="3.10.20.90">
    <property type="entry name" value="Phosphatidylinositol 3-kinase Catalytic Subunit, Chain A, domain 1"/>
    <property type="match status" value="1"/>
</dbReference>
<feature type="region of interest" description="Disordered" evidence="9">
    <location>
        <begin position="1097"/>
        <end position="1124"/>
    </location>
</feature>
<feature type="compositionally biased region" description="Polar residues" evidence="9">
    <location>
        <begin position="421"/>
        <end position="430"/>
    </location>
</feature>
<evidence type="ECO:0000313" key="12">
    <source>
        <dbReference type="Proteomes" id="UP000239899"/>
    </source>
</evidence>
<dbReference type="PROSITE" id="PS50011">
    <property type="entry name" value="PROTEIN_KINASE_DOM"/>
    <property type="match status" value="1"/>
</dbReference>
<keyword evidence="6" id="KW-0067">ATP-binding</keyword>
<dbReference type="Gene3D" id="1.10.510.10">
    <property type="entry name" value="Transferase(Phosphotransferase) domain 1"/>
    <property type="match status" value="1"/>
</dbReference>
<feature type="region of interest" description="Disordered" evidence="9">
    <location>
        <begin position="1"/>
        <end position="33"/>
    </location>
</feature>
<dbReference type="CDD" id="cd13983">
    <property type="entry name" value="STKc_WNK"/>
    <property type="match status" value="1"/>
</dbReference>
<feature type="compositionally biased region" description="Pro residues" evidence="9">
    <location>
        <begin position="386"/>
        <end position="395"/>
    </location>
</feature>
<protein>
    <recommendedName>
        <fullName evidence="1">non-specific serine/threonine protein kinase</fullName>
        <ecNumber evidence="1">2.7.11.1</ecNumber>
    </recommendedName>
</protein>
<feature type="compositionally biased region" description="Low complexity" evidence="9">
    <location>
        <begin position="777"/>
        <end position="791"/>
    </location>
</feature>
<organism evidence="11 12">
    <name type="scientific">Chlorella sorokiniana</name>
    <name type="common">Freshwater green alga</name>
    <dbReference type="NCBI Taxonomy" id="3076"/>
    <lineage>
        <taxon>Eukaryota</taxon>
        <taxon>Viridiplantae</taxon>
        <taxon>Chlorophyta</taxon>
        <taxon>core chlorophytes</taxon>
        <taxon>Trebouxiophyceae</taxon>
        <taxon>Chlorellales</taxon>
        <taxon>Chlorellaceae</taxon>
        <taxon>Chlorella clade</taxon>
        <taxon>Chlorella</taxon>
    </lineage>
</organism>
<dbReference type="Proteomes" id="UP000239899">
    <property type="component" value="Unassembled WGS sequence"/>
</dbReference>
<dbReference type="Pfam" id="PF00069">
    <property type="entry name" value="Pkinase"/>
    <property type="match status" value="1"/>
</dbReference>
<feature type="compositionally biased region" description="Low complexity" evidence="9">
    <location>
        <begin position="958"/>
        <end position="972"/>
    </location>
</feature>